<dbReference type="Proteomes" id="UP001153069">
    <property type="component" value="Unassembled WGS sequence"/>
</dbReference>
<sequence>MKLSTIITLSAVALVSADNCENVDPDCSDPGSCFVQGGCAMPRFDLTDGLCWDDLNFANVPTIPELNAVYDNFCGVCDLVGILQADQAFCALCDLDFDCDGTAGETTEDLWGFSLCFSGQSTVQTPSGHVSMDMLQEYVELQGGFAIMSYQDFIHMALSPFRLFTMGLSSGNISYTEAGIPAFASAGIDLALWTEQQNILVQAALFAVFFVLAGCSMLLENTFGPTMAPVALVAGAGAWAVSRKMTVRKLKSV</sequence>
<evidence type="ECO:0000256" key="1">
    <source>
        <dbReference type="SAM" id="Phobius"/>
    </source>
</evidence>
<accession>A0A9N8HQY6</accession>
<keyword evidence="1" id="KW-0472">Membrane</keyword>
<comment type="caution">
    <text evidence="3">The sequence shown here is derived from an EMBL/GenBank/DDBJ whole genome shotgun (WGS) entry which is preliminary data.</text>
</comment>
<feature type="transmembrane region" description="Helical" evidence="1">
    <location>
        <begin position="199"/>
        <end position="219"/>
    </location>
</feature>
<feature type="transmembrane region" description="Helical" evidence="1">
    <location>
        <begin position="225"/>
        <end position="242"/>
    </location>
</feature>
<reference evidence="3" key="1">
    <citation type="submission" date="2020-06" db="EMBL/GenBank/DDBJ databases">
        <authorList>
            <consortium name="Plant Systems Biology data submission"/>
        </authorList>
    </citation>
    <scope>NUCLEOTIDE SEQUENCE</scope>
    <source>
        <strain evidence="3">D6</strain>
    </source>
</reference>
<dbReference type="EMBL" id="CAICTM010001204">
    <property type="protein sequence ID" value="CAB9521545.1"/>
    <property type="molecule type" value="Genomic_DNA"/>
</dbReference>
<evidence type="ECO:0000313" key="4">
    <source>
        <dbReference type="Proteomes" id="UP001153069"/>
    </source>
</evidence>
<organism evidence="3 4">
    <name type="scientific">Seminavis robusta</name>
    <dbReference type="NCBI Taxonomy" id="568900"/>
    <lineage>
        <taxon>Eukaryota</taxon>
        <taxon>Sar</taxon>
        <taxon>Stramenopiles</taxon>
        <taxon>Ochrophyta</taxon>
        <taxon>Bacillariophyta</taxon>
        <taxon>Bacillariophyceae</taxon>
        <taxon>Bacillariophycidae</taxon>
        <taxon>Naviculales</taxon>
        <taxon>Naviculaceae</taxon>
        <taxon>Seminavis</taxon>
    </lineage>
</organism>
<proteinExistence type="predicted"/>
<keyword evidence="4" id="KW-1185">Reference proteome</keyword>
<keyword evidence="1" id="KW-0812">Transmembrane</keyword>
<dbReference type="AlphaFoldDB" id="A0A9N8HQY6"/>
<evidence type="ECO:0000313" key="3">
    <source>
        <dbReference type="EMBL" id="CAB9521545.1"/>
    </source>
</evidence>
<keyword evidence="1" id="KW-1133">Transmembrane helix</keyword>
<name>A0A9N8HQY6_9STRA</name>
<keyword evidence="2" id="KW-0732">Signal</keyword>
<protein>
    <submittedName>
        <fullName evidence="3">Uncharacterized protein</fullName>
    </submittedName>
</protein>
<evidence type="ECO:0000256" key="2">
    <source>
        <dbReference type="SAM" id="SignalP"/>
    </source>
</evidence>
<feature type="signal peptide" evidence="2">
    <location>
        <begin position="1"/>
        <end position="17"/>
    </location>
</feature>
<gene>
    <name evidence="3" type="ORF">SEMRO_1206_G252370.1</name>
</gene>
<feature type="chain" id="PRO_5040167984" evidence="2">
    <location>
        <begin position="18"/>
        <end position="253"/>
    </location>
</feature>